<evidence type="ECO:0000313" key="3">
    <source>
        <dbReference type="Proteomes" id="UP000719412"/>
    </source>
</evidence>
<sequence length="142" mass="16740">MGVRIHFHCSAAIFPTFPVERFQMRRGNRRYALISWSRSIPTCLYSSCDEIARILDGFKFKYKVEVAIKWRRCRHSERREKFKCVCISRGITTVKRRGGDKANKRGRRGARAQNGDEINQKSTAFRRGRNRVDLRRDCDVKI</sequence>
<accession>A0A8J6L4H2</accession>
<name>A0A8J6L4H2_TENMO</name>
<keyword evidence="3" id="KW-1185">Reference proteome</keyword>
<evidence type="ECO:0000313" key="2">
    <source>
        <dbReference type="EMBL" id="KAH0808010.1"/>
    </source>
</evidence>
<feature type="region of interest" description="Disordered" evidence="1">
    <location>
        <begin position="97"/>
        <end position="122"/>
    </location>
</feature>
<comment type="caution">
    <text evidence="2">The sequence shown here is derived from an EMBL/GenBank/DDBJ whole genome shotgun (WGS) entry which is preliminary data.</text>
</comment>
<evidence type="ECO:0000256" key="1">
    <source>
        <dbReference type="SAM" id="MobiDB-lite"/>
    </source>
</evidence>
<gene>
    <name evidence="2" type="ORF">GEV33_014780</name>
</gene>
<organism evidence="2 3">
    <name type="scientific">Tenebrio molitor</name>
    <name type="common">Yellow mealworm beetle</name>
    <dbReference type="NCBI Taxonomy" id="7067"/>
    <lineage>
        <taxon>Eukaryota</taxon>
        <taxon>Metazoa</taxon>
        <taxon>Ecdysozoa</taxon>
        <taxon>Arthropoda</taxon>
        <taxon>Hexapoda</taxon>
        <taxon>Insecta</taxon>
        <taxon>Pterygota</taxon>
        <taxon>Neoptera</taxon>
        <taxon>Endopterygota</taxon>
        <taxon>Coleoptera</taxon>
        <taxon>Polyphaga</taxon>
        <taxon>Cucujiformia</taxon>
        <taxon>Tenebrionidae</taxon>
        <taxon>Tenebrio</taxon>
    </lineage>
</organism>
<proteinExistence type="predicted"/>
<reference evidence="2" key="1">
    <citation type="journal article" date="2020" name="J Insects Food Feed">
        <title>The yellow mealworm (Tenebrio molitor) genome: a resource for the emerging insects as food and feed industry.</title>
        <authorList>
            <person name="Eriksson T."/>
            <person name="Andere A."/>
            <person name="Kelstrup H."/>
            <person name="Emery V."/>
            <person name="Picard C."/>
        </authorList>
    </citation>
    <scope>NUCLEOTIDE SEQUENCE</scope>
    <source>
        <strain evidence="2">Stoneville</strain>
        <tissue evidence="2">Whole head</tissue>
    </source>
</reference>
<protein>
    <submittedName>
        <fullName evidence="2">Uncharacterized protein</fullName>
    </submittedName>
</protein>
<dbReference type="Proteomes" id="UP000719412">
    <property type="component" value="Unassembled WGS sequence"/>
</dbReference>
<dbReference type="AlphaFoldDB" id="A0A8J6L4H2"/>
<dbReference type="EMBL" id="JABDTM020029413">
    <property type="protein sequence ID" value="KAH0808010.1"/>
    <property type="molecule type" value="Genomic_DNA"/>
</dbReference>
<reference evidence="2" key="2">
    <citation type="submission" date="2021-08" db="EMBL/GenBank/DDBJ databases">
        <authorList>
            <person name="Eriksson T."/>
        </authorList>
    </citation>
    <scope>NUCLEOTIDE SEQUENCE</scope>
    <source>
        <strain evidence="2">Stoneville</strain>
        <tissue evidence="2">Whole head</tissue>
    </source>
</reference>